<evidence type="ECO:0000313" key="2">
    <source>
        <dbReference type="EMBL" id="QDT26775.1"/>
    </source>
</evidence>
<protein>
    <submittedName>
        <fullName evidence="2">Uncharacterized protein</fullName>
    </submittedName>
</protein>
<keyword evidence="3" id="KW-1185">Reference proteome</keyword>
<feature type="region of interest" description="Disordered" evidence="1">
    <location>
        <begin position="28"/>
        <end position="47"/>
    </location>
</feature>
<organism evidence="2 3">
    <name type="scientific">Gimesia panareensis</name>
    <dbReference type="NCBI Taxonomy" id="2527978"/>
    <lineage>
        <taxon>Bacteria</taxon>
        <taxon>Pseudomonadati</taxon>
        <taxon>Planctomycetota</taxon>
        <taxon>Planctomycetia</taxon>
        <taxon>Planctomycetales</taxon>
        <taxon>Planctomycetaceae</taxon>
        <taxon>Gimesia</taxon>
    </lineage>
</organism>
<sequence>MEYDESPCMSRRAVLALGASSFFSACTPTGQGPAEKQNQTEEIKPPPESVNGCRLVVERLKPFQPCMECCGPEFPRDAWNHSCLHPRLAVYSCGCMYVPGQPNEHDHDPKEIELCEKLSAAMAWILKGVEVNVSEGSSPFDPFYVVVNRGAEKPTKITVPLIRSAFNGAIYPQAKLRIAPLNEHSLLWEKFVFEEDAAWLTQWRKLIAWCERTEEIRAVVFVEVGDGDPMSETNFGCVFPRLVVGLTEAGSLVGVFAHSVQT</sequence>
<name>A0A517Q570_9PLAN</name>
<evidence type="ECO:0000256" key="1">
    <source>
        <dbReference type="SAM" id="MobiDB-lite"/>
    </source>
</evidence>
<accession>A0A517Q570</accession>
<reference evidence="2 3" key="1">
    <citation type="submission" date="2019-03" db="EMBL/GenBank/DDBJ databases">
        <title>Deep-cultivation of Planctomycetes and their phenomic and genomic characterization uncovers novel biology.</title>
        <authorList>
            <person name="Wiegand S."/>
            <person name="Jogler M."/>
            <person name="Boedeker C."/>
            <person name="Pinto D."/>
            <person name="Vollmers J."/>
            <person name="Rivas-Marin E."/>
            <person name="Kohn T."/>
            <person name="Peeters S.H."/>
            <person name="Heuer A."/>
            <person name="Rast P."/>
            <person name="Oberbeckmann S."/>
            <person name="Bunk B."/>
            <person name="Jeske O."/>
            <person name="Meyerdierks A."/>
            <person name="Storesund J.E."/>
            <person name="Kallscheuer N."/>
            <person name="Luecker S."/>
            <person name="Lage O.M."/>
            <person name="Pohl T."/>
            <person name="Merkel B.J."/>
            <person name="Hornburger P."/>
            <person name="Mueller R.-W."/>
            <person name="Bruemmer F."/>
            <person name="Labrenz M."/>
            <person name="Spormann A.M."/>
            <person name="Op den Camp H."/>
            <person name="Overmann J."/>
            <person name="Amann R."/>
            <person name="Jetten M.S.M."/>
            <person name="Mascher T."/>
            <person name="Medema M.H."/>
            <person name="Devos D.P."/>
            <person name="Kaster A.-K."/>
            <person name="Ovreas L."/>
            <person name="Rohde M."/>
            <person name="Galperin M.Y."/>
            <person name="Jogler C."/>
        </authorList>
    </citation>
    <scope>NUCLEOTIDE SEQUENCE [LARGE SCALE GENOMIC DNA]</scope>
    <source>
        <strain evidence="2 3">Enr10</strain>
    </source>
</reference>
<proteinExistence type="predicted"/>
<dbReference type="AlphaFoldDB" id="A0A517Q570"/>
<dbReference type="EMBL" id="CP037421">
    <property type="protein sequence ID" value="QDT26775.1"/>
    <property type="molecule type" value="Genomic_DNA"/>
</dbReference>
<gene>
    <name evidence="2" type="ORF">Enr10x_20850</name>
</gene>
<evidence type="ECO:0000313" key="3">
    <source>
        <dbReference type="Proteomes" id="UP000315647"/>
    </source>
</evidence>
<dbReference type="Proteomes" id="UP000315647">
    <property type="component" value="Chromosome"/>
</dbReference>